<dbReference type="OrthoDB" id="8432393at2"/>
<dbReference type="Proteomes" id="UP000001060">
    <property type="component" value="Chromosome"/>
</dbReference>
<dbReference type="SUPFAM" id="SSF55073">
    <property type="entry name" value="Nucleotide cyclase"/>
    <property type="match status" value="1"/>
</dbReference>
<name>D3HPC8_LEGLN</name>
<dbReference type="GeneID" id="40924640"/>
<dbReference type="Pfam" id="PF18551">
    <property type="entry name" value="TackOD1"/>
    <property type="match status" value="1"/>
</dbReference>
<dbReference type="Gene3D" id="3.30.70.270">
    <property type="match status" value="1"/>
</dbReference>
<sequence length="462" mass="53231">MYERLVGYFISQNLSDTIIDKPIETIANIEQLPQSGCSFVVFNSNDESFDYSLITKVRQKTNYELIPIFYLGKEDPFLNQIIDGIFNDDSLDIALKIQEKIISINEYITNIDEFESLLIYYAYVRNDFVISCKLNYHNPAGFYYPLLAAFNFQDNSTDSWRILENMESRKLLVHHQIVDEIQSCPHCYSGLLNFKNCCPNCESSNITTKSFVHCFTCGNIAPLSDFLHGHALTCIRCQSTLRHIGIDYDKPMEDKICETCKSCFFEENVKALCMVCSKLTPPENLESRKLYEYTLASRGQAIAQGVDKEIMVEAEQFLKLTELSVFMLILTWQLLLARRHAALHFSLISLSITNEDELVATYGMLKTEQLTLEFFERIRVLLRDSDLIARDDNVLVFLLPMTPAQNCITLLERIQSFTQKQQVGNLNIKINLTMMHSSELLEKNISKDLVLNELYNSELKKL</sequence>
<dbReference type="HOGENOM" id="CLU_049453_0_0_6"/>
<dbReference type="InterPro" id="IPR043128">
    <property type="entry name" value="Rev_trsase/Diguanyl_cyclase"/>
</dbReference>
<reference evidence="2 3" key="1">
    <citation type="journal article" date="2010" name="PLoS Genet.">
        <title>Analysis of the Legionella longbeachae genome and transcriptome uncovers unique strategies to cause Legionnaires' disease.</title>
        <authorList>
            <person name="Cazalet C."/>
            <person name="Gomez-Valero L."/>
            <person name="Rusniok C."/>
            <person name="Lomma M."/>
            <person name="Dervins-Ravault D."/>
            <person name="Newton H."/>
            <person name="Sansom F."/>
            <person name="Jarraud S."/>
            <person name="Zidane N."/>
            <person name="Ma L."/>
            <person name="Bouchier C."/>
            <person name="Etienne J."/>
            <person name="Hartland E."/>
            <person name="Buchrieser C."/>
        </authorList>
    </citation>
    <scope>NUCLEOTIDE SEQUENCE [LARGE SCALE GENOMIC DNA]</scope>
    <source>
        <strain evidence="2 3">NSW150</strain>
    </source>
</reference>
<dbReference type="EMBL" id="FN650140">
    <property type="protein sequence ID" value="CBJ10742.1"/>
    <property type="molecule type" value="Genomic_DNA"/>
</dbReference>
<keyword evidence="3" id="KW-1185">Reference proteome</keyword>
<accession>D3HPC8</accession>
<dbReference type="RefSeq" id="WP_003633185.1">
    <property type="nucleotide sequence ID" value="NC_013861.1"/>
</dbReference>
<dbReference type="STRING" id="661367.LLO_0411"/>
<protein>
    <recommendedName>
        <fullName evidence="1">Thaumarchaeal output domain-containing protein</fullName>
    </recommendedName>
</protein>
<dbReference type="eggNOG" id="COG3706">
    <property type="taxonomic scope" value="Bacteria"/>
</dbReference>
<evidence type="ECO:0000259" key="1">
    <source>
        <dbReference type="Pfam" id="PF18551"/>
    </source>
</evidence>
<feature type="domain" description="Thaumarchaeal output" evidence="1">
    <location>
        <begin position="111"/>
        <end position="295"/>
    </location>
</feature>
<organism evidence="2 3">
    <name type="scientific">Legionella longbeachae serogroup 1 (strain NSW150)</name>
    <dbReference type="NCBI Taxonomy" id="661367"/>
    <lineage>
        <taxon>Bacteria</taxon>
        <taxon>Pseudomonadati</taxon>
        <taxon>Pseudomonadota</taxon>
        <taxon>Gammaproteobacteria</taxon>
        <taxon>Legionellales</taxon>
        <taxon>Legionellaceae</taxon>
        <taxon>Legionella</taxon>
    </lineage>
</organism>
<evidence type="ECO:0000313" key="3">
    <source>
        <dbReference type="Proteomes" id="UP000001060"/>
    </source>
</evidence>
<dbReference type="AlphaFoldDB" id="D3HPC8"/>
<gene>
    <name evidence="2" type="ordered locus">LLO_0411</name>
</gene>
<proteinExistence type="predicted"/>
<dbReference type="InterPro" id="IPR029787">
    <property type="entry name" value="Nucleotide_cyclase"/>
</dbReference>
<evidence type="ECO:0000313" key="2">
    <source>
        <dbReference type="EMBL" id="CBJ10742.1"/>
    </source>
</evidence>
<dbReference type="InterPro" id="IPR040572">
    <property type="entry name" value="TackOD1"/>
</dbReference>
<dbReference type="KEGG" id="llo:LLO_0411"/>